<sequence>MLQPRQGGQRWSMRGLIAPHVVREDFLFLSEQLACGHPHFCGVVGIACTVYQSGGGLGQGSTITMNLVIIIRSSKTPHHITSSTCVRSKYTLLKCGFVLTAMGIIQKK</sequence>
<evidence type="ECO:0000313" key="3">
    <source>
        <dbReference type="Proteomes" id="UP000015101"/>
    </source>
</evidence>
<reference evidence="3" key="1">
    <citation type="submission" date="2012-12" db="EMBL/GenBank/DDBJ databases">
        <authorList>
            <person name="Hellsten U."/>
            <person name="Grimwood J."/>
            <person name="Chapman J.A."/>
            <person name="Shapiro H."/>
            <person name="Aerts A."/>
            <person name="Otillar R.P."/>
            <person name="Terry A.Y."/>
            <person name="Boore J.L."/>
            <person name="Simakov O."/>
            <person name="Marletaz F."/>
            <person name="Cho S.-J."/>
            <person name="Edsinger-Gonzales E."/>
            <person name="Havlak P."/>
            <person name="Kuo D.-H."/>
            <person name="Larsson T."/>
            <person name="Lv J."/>
            <person name="Arendt D."/>
            <person name="Savage R."/>
            <person name="Osoegawa K."/>
            <person name="de Jong P."/>
            <person name="Lindberg D.R."/>
            <person name="Seaver E.C."/>
            <person name="Weisblat D.A."/>
            <person name="Putnam N.H."/>
            <person name="Grigoriev I.V."/>
            <person name="Rokhsar D.S."/>
        </authorList>
    </citation>
    <scope>NUCLEOTIDE SEQUENCE</scope>
</reference>
<evidence type="ECO:0000313" key="2">
    <source>
        <dbReference type="EnsemblMetazoa" id="HelroP163779"/>
    </source>
</evidence>
<evidence type="ECO:0000313" key="1">
    <source>
        <dbReference type="EMBL" id="ESN96680.1"/>
    </source>
</evidence>
<dbReference type="Proteomes" id="UP000015101">
    <property type="component" value="Unassembled WGS sequence"/>
</dbReference>
<dbReference type="InParanoid" id="T1EUG6"/>
<dbReference type="GeneID" id="20200216"/>
<dbReference type="CTD" id="20200216"/>
<protein>
    <submittedName>
        <fullName evidence="1 2">Uncharacterized protein</fullName>
    </submittedName>
</protein>
<dbReference type="EnsemblMetazoa" id="HelroT163779">
    <property type="protein sequence ID" value="HelroP163779"/>
    <property type="gene ID" value="HelroG163779"/>
</dbReference>
<reference evidence="1 3" key="2">
    <citation type="journal article" date="2013" name="Nature">
        <title>Insights into bilaterian evolution from three spiralian genomes.</title>
        <authorList>
            <person name="Simakov O."/>
            <person name="Marletaz F."/>
            <person name="Cho S.J."/>
            <person name="Edsinger-Gonzales E."/>
            <person name="Havlak P."/>
            <person name="Hellsten U."/>
            <person name="Kuo D.H."/>
            <person name="Larsson T."/>
            <person name="Lv J."/>
            <person name="Arendt D."/>
            <person name="Savage R."/>
            <person name="Osoegawa K."/>
            <person name="de Jong P."/>
            <person name="Grimwood J."/>
            <person name="Chapman J.A."/>
            <person name="Shapiro H."/>
            <person name="Aerts A."/>
            <person name="Otillar R.P."/>
            <person name="Terry A.Y."/>
            <person name="Boore J.L."/>
            <person name="Grigoriev I.V."/>
            <person name="Lindberg D.R."/>
            <person name="Seaver E.C."/>
            <person name="Weisblat D.A."/>
            <person name="Putnam N.H."/>
            <person name="Rokhsar D.S."/>
        </authorList>
    </citation>
    <scope>NUCLEOTIDE SEQUENCE</scope>
</reference>
<proteinExistence type="predicted"/>
<dbReference type="KEGG" id="hro:HELRODRAFT_163779"/>
<dbReference type="AlphaFoldDB" id="T1EUG6"/>
<accession>T1EUG6</accession>
<dbReference type="EMBL" id="KB097495">
    <property type="protein sequence ID" value="ESN96680.1"/>
    <property type="molecule type" value="Genomic_DNA"/>
</dbReference>
<keyword evidence="3" id="KW-1185">Reference proteome</keyword>
<dbReference type="HOGENOM" id="CLU_2199786_0_0_1"/>
<organism evidence="2 3">
    <name type="scientific">Helobdella robusta</name>
    <name type="common">Californian leech</name>
    <dbReference type="NCBI Taxonomy" id="6412"/>
    <lineage>
        <taxon>Eukaryota</taxon>
        <taxon>Metazoa</taxon>
        <taxon>Spiralia</taxon>
        <taxon>Lophotrochozoa</taxon>
        <taxon>Annelida</taxon>
        <taxon>Clitellata</taxon>
        <taxon>Hirudinea</taxon>
        <taxon>Rhynchobdellida</taxon>
        <taxon>Glossiphoniidae</taxon>
        <taxon>Helobdella</taxon>
    </lineage>
</organism>
<dbReference type="RefSeq" id="XP_009025802.1">
    <property type="nucleotide sequence ID" value="XM_009027554.1"/>
</dbReference>
<gene>
    <name evidence="2" type="primary">20200216</name>
    <name evidence="1" type="ORF">HELRODRAFT_163779</name>
</gene>
<dbReference type="EMBL" id="AMQM01001452">
    <property type="status" value="NOT_ANNOTATED_CDS"/>
    <property type="molecule type" value="Genomic_DNA"/>
</dbReference>
<reference evidence="2" key="3">
    <citation type="submission" date="2015-06" db="UniProtKB">
        <authorList>
            <consortium name="EnsemblMetazoa"/>
        </authorList>
    </citation>
    <scope>IDENTIFICATION</scope>
</reference>
<name>T1EUG6_HELRO</name>